<sequence>MWTLGRRAAAGLQSRSAQAGARAPRPAKDVRLYSSPGWRAGSAAACAPHHANVSLHCLNRILNIKKQSVCLINLRTTGTLGDPG</sequence>
<dbReference type="OrthoDB" id="10500888at2759"/>
<organism evidence="2 3">
    <name type="scientific">Galemys pyrenaicus</name>
    <name type="common">Iberian desman</name>
    <name type="synonym">Pyrenean desman</name>
    <dbReference type="NCBI Taxonomy" id="202257"/>
    <lineage>
        <taxon>Eukaryota</taxon>
        <taxon>Metazoa</taxon>
        <taxon>Chordata</taxon>
        <taxon>Craniata</taxon>
        <taxon>Vertebrata</taxon>
        <taxon>Euteleostomi</taxon>
        <taxon>Mammalia</taxon>
        <taxon>Eutheria</taxon>
        <taxon>Laurasiatheria</taxon>
        <taxon>Eulipotyphla</taxon>
        <taxon>Talpidae</taxon>
        <taxon>Galemys</taxon>
    </lineage>
</organism>
<dbReference type="Proteomes" id="UP000700334">
    <property type="component" value="Unassembled WGS sequence"/>
</dbReference>
<dbReference type="GO" id="GO:0016226">
    <property type="term" value="P:iron-sulfur cluster assembly"/>
    <property type="evidence" value="ECO:0007669"/>
    <property type="project" value="InterPro"/>
</dbReference>
<dbReference type="EMBL" id="JAGFMF010011780">
    <property type="protein sequence ID" value="KAG8513028.1"/>
    <property type="molecule type" value="Genomic_DNA"/>
</dbReference>
<protein>
    <submittedName>
        <fullName evidence="2">Frataxin, mitochondrial</fullName>
    </submittedName>
</protein>
<dbReference type="GO" id="GO:0008199">
    <property type="term" value="F:ferric iron binding"/>
    <property type="evidence" value="ECO:0007669"/>
    <property type="project" value="InterPro"/>
</dbReference>
<evidence type="ECO:0000256" key="1">
    <source>
        <dbReference type="SAM" id="MobiDB-lite"/>
    </source>
</evidence>
<dbReference type="AlphaFoldDB" id="A0A8J6A3A4"/>
<accession>A0A8J6A3A4</accession>
<proteinExistence type="predicted"/>
<dbReference type="InterPro" id="IPR002908">
    <property type="entry name" value="Frataxin/CyaY"/>
</dbReference>
<feature type="region of interest" description="Disordered" evidence="1">
    <location>
        <begin position="1"/>
        <end position="28"/>
    </location>
</feature>
<comment type="caution">
    <text evidence="2">The sequence shown here is derived from an EMBL/GenBank/DDBJ whole genome shotgun (WGS) entry which is preliminary data.</text>
</comment>
<keyword evidence="3" id="KW-1185">Reference proteome</keyword>
<name>A0A8J6A3A4_GALPY</name>
<gene>
    <name evidence="2" type="ORF">J0S82_015829</name>
</gene>
<evidence type="ECO:0000313" key="2">
    <source>
        <dbReference type="EMBL" id="KAG8513028.1"/>
    </source>
</evidence>
<reference evidence="2" key="1">
    <citation type="journal article" date="2021" name="Evol. Appl.">
        <title>The genome of the Pyrenean desman and the effects of bottlenecks and inbreeding on the genomic landscape of an endangered species.</title>
        <authorList>
            <person name="Escoda L."/>
            <person name="Castresana J."/>
        </authorList>
    </citation>
    <scope>NUCLEOTIDE SEQUENCE</scope>
    <source>
        <strain evidence="2">IBE-C5619</strain>
    </source>
</reference>
<evidence type="ECO:0000313" key="3">
    <source>
        <dbReference type="Proteomes" id="UP000700334"/>
    </source>
</evidence>
<dbReference type="PRINTS" id="PR00904">
    <property type="entry name" value="FRATAXIN"/>
</dbReference>